<protein>
    <recommendedName>
        <fullName evidence="5">Acetyltransferase</fullName>
        <ecNumber evidence="5">2.3.1.-</ecNumber>
    </recommendedName>
</protein>
<sequence length="200" mass="22019">MPTEKEKMIAGELYHGFTDELNADRLRARELMHDYNTSPYGDTTRKQEILSDLLASSNNAHVEAPFRCDYGYNIELGKNVYMNFNCVILDVCKVTIGDNVMFAPNVQIYTAAHPLDAETRISGLEFGTPISIGDDTWIGGNSVVCPGVNIGKRCVIGAGSVVTKDIPDDSLAVGNPARVIRQIDNSERLRKINACMDPLH</sequence>
<evidence type="ECO:0000256" key="1">
    <source>
        <dbReference type="ARBA" id="ARBA00007274"/>
    </source>
</evidence>
<evidence type="ECO:0000313" key="8">
    <source>
        <dbReference type="Proteomes" id="UP000624703"/>
    </source>
</evidence>
<name>A0A8J7MB31_9BACT</name>
<dbReference type="SMART" id="SM01266">
    <property type="entry name" value="Mac"/>
    <property type="match status" value="1"/>
</dbReference>
<gene>
    <name evidence="7" type="ORF">JIN82_01575</name>
</gene>
<dbReference type="EC" id="2.3.1.-" evidence="5"/>
<reference evidence="7" key="1">
    <citation type="submission" date="2021-01" db="EMBL/GenBank/DDBJ databases">
        <title>Modified the classification status of verrucomicrobia.</title>
        <authorList>
            <person name="Feng X."/>
        </authorList>
    </citation>
    <scope>NUCLEOTIDE SEQUENCE</scope>
    <source>
        <strain evidence="7">_KCTC 22039</strain>
    </source>
</reference>
<evidence type="ECO:0000256" key="2">
    <source>
        <dbReference type="ARBA" id="ARBA00022679"/>
    </source>
</evidence>
<comment type="caution">
    <text evidence="7">The sequence shown here is derived from an EMBL/GenBank/DDBJ whole genome shotgun (WGS) entry which is preliminary data.</text>
</comment>
<accession>A0A8J7MB31</accession>
<dbReference type="PANTHER" id="PTHR43017:SF1">
    <property type="entry name" value="ACETYLTRANSFERASE YJL218W-RELATED"/>
    <property type="match status" value="1"/>
</dbReference>
<dbReference type="CDD" id="cd03357">
    <property type="entry name" value="LbH_MAT_GAT"/>
    <property type="match status" value="1"/>
</dbReference>
<keyword evidence="2 5" id="KW-0808">Transferase</keyword>
<dbReference type="Gene3D" id="2.160.10.10">
    <property type="entry name" value="Hexapeptide repeat proteins"/>
    <property type="match status" value="1"/>
</dbReference>
<dbReference type="Proteomes" id="UP000624703">
    <property type="component" value="Unassembled WGS sequence"/>
</dbReference>
<evidence type="ECO:0000256" key="4">
    <source>
        <dbReference type="ARBA" id="ARBA00023315"/>
    </source>
</evidence>
<evidence type="ECO:0000256" key="3">
    <source>
        <dbReference type="ARBA" id="ARBA00022737"/>
    </source>
</evidence>
<dbReference type="PANTHER" id="PTHR43017">
    <property type="entry name" value="GALACTOSIDE O-ACETYLTRANSFERASE"/>
    <property type="match status" value="1"/>
</dbReference>
<dbReference type="InterPro" id="IPR039369">
    <property type="entry name" value="LacA-like"/>
</dbReference>
<dbReference type="FunFam" id="2.160.10.10:FF:000008">
    <property type="entry name" value="Maltose O-acetyltransferase"/>
    <property type="match status" value="1"/>
</dbReference>
<dbReference type="EMBL" id="JAENIM010000009">
    <property type="protein sequence ID" value="MBK1789837.1"/>
    <property type="molecule type" value="Genomic_DNA"/>
</dbReference>
<keyword evidence="4 5" id="KW-0012">Acyltransferase</keyword>
<dbReference type="InterPro" id="IPR024688">
    <property type="entry name" value="Mac_dom"/>
</dbReference>
<dbReference type="InterPro" id="IPR001451">
    <property type="entry name" value="Hexapep"/>
</dbReference>
<dbReference type="GO" id="GO:0008870">
    <property type="term" value="F:galactoside O-acetyltransferase activity"/>
    <property type="evidence" value="ECO:0007669"/>
    <property type="project" value="TreeGrafter"/>
</dbReference>
<keyword evidence="3" id="KW-0677">Repeat</keyword>
<evidence type="ECO:0000256" key="5">
    <source>
        <dbReference type="RuleBase" id="RU367021"/>
    </source>
</evidence>
<dbReference type="Pfam" id="PF14602">
    <property type="entry name" value="Hexapep_2"/>
    <property type="match status" value="1"/>
</dbReference>
<dbReference type="InterPro" id="IPR011004">
    <property type="entry name" value="Trimer_LpxA-like_sf"/>
</dbReference>
<dbReference type="AlphaFoldDB" id="A0A8J7MB31"/>
<organism evidence="7 8">
    <name type="scientific">Persicirhabdus sediminis</name>
    <dbReference type="NCBI Taxonomy" id="454144"/>
    <lineage>
        <taxon>Bacteria</taxon>
        <taxon>Pseudomonadati</taxon>
        <taxon>Verrucomicrobiota</taxon>
        <taxon>Verrucomicrobiia</taxon>
        <taxon>Verrucomicrobiales</taxon>
        <taxon>Verrucomicrobiaceae</taxon>
        <taxon>Persicirhabdus</taxon>
    </lineage>
</organism>
<comment type="similarity">
    <text evidence="1 5">Belongs to the transferase hexapeptide repeat family.</text>
</comment>
<evidence type="ECO:0000259" key="6">
    <source>
        <dbReference type="SMART" id="SM01266"/>
    </source>
</evidence>
<feature type="domain" description="Maltose/galactoside acetyltransferase" evidence="6">
    <location>
        <begin position="5"/>
        <end position="59"/>
    </location>
</feature>
<proteinExistence type="inferred from homology"/>
<evidence type="ECO:0000313" key="7">
    <source>
        <dbReference type="EMBL" id="MBK1789837.1"/>
    </source>
</evidence>
<dbReference type="SUPFAM" id="SSF51161">
    <property type="entry name" value="Trimeric LpxA-like enzymes"/>
    <property type="match status" value="1"/>
</dbReference>
<dbReference type="Pfam" id="PF12464">
    <property type="entry name" value="Mac"/>
    <property type="match status" value="1"/>
</dbReference>
<keyword evidence="8" id="KW-1185">Reference proteome</keyword>
<dbReference type="RefSeq" id="WP_200309879.1">
    <property type="nucleotide sequence ID" value="NZ_JAENIM010000009.1"/>
</dbReference>